<evidence type="ECO:0000313" key="1">
    <source>
        <dbReference type="EMBL" id="CAG8732947.1"/>
    </source>
</evidence>
<sequence length="132" mass="15324">LSGITILLGMEFDDQEVTLLAEQVKRMTVAAEHEALQNKQEKKLNQLYLEAAQREIDQFRKQVIEKDNTKKDKKGKAKSLNITFNQQEESKVKTPKIGTFIKTQLSQLDRILQLEKEQEDSKVRIGLRQLKQ</sequence>
<dbReference type="EMBL" id="CAJVQC010026362">
    <property type="protein sequence ID" value="CAG8732947.1"/>
    <property type="molecule type" value="Genomic_DNA"/>
</dbReference>
<keyword evidence="2" id="KW-1185">Reference proteome</keyword>
<comment type="caution">
    <text evidence="1">The sequence shown here is derived from an EMBL/GenBank/DDBJ whole genome shotgun (WGS) entry which is preliminary data.</text>
</comment>
<feature type="non-terminal residue" evidence="1">
    <location>
        <position position="1"/>
    </location>
</feature>
<gene>
    <name evidence="1" type="ORF">RPERSI_LOCUS12350</name>
</gene>
<organism evidence="1 2">
    <name type="scientific">Racocetra persica</name>
    <dbReference type="NCBI Taxonomy" id="160502"/>
    <lineage>
        <taxon>Eukaryota</taxon>
        <taxon>Fungi</taxon>
        <taxon>Fungi incertae sedis</taxon>
        <taxon>Mucoromycota</taxon>
        <taxon>Glomeromycotina</taxon>
        <taxon>Glomeromycetes</taxon>
        <taxon>Diversisporales</taxon>
        <taxon>Gigasporaceae</taxon>
        <taxon>Racocetra</taxon>
    </lineage>
</organism>
<protein>
    <submittedName>
        <fullName evidence="1">17072_t:CDS:1</fullName>
    </submittedName>
</protein>
<name>A0ACA9Q1W8_9GLOM</name>
<reference evidence="1" key="1">
    <citation type="submission" date="2021-06" db="EMBL/GenBank/DDBJ databases">
        <authorList>
            <person name="Kallberg Y."/>
            <person name="Tangrot J."/>
            <person name="Rosling A."/>
        </authorList>
    </citation>
    <scope>NUCLEOTIDE SEQUENCE</scope>
    <source>
        <strain evidence="1">MA461A</strain>
    </source>
</reference>
<proteinExistence type="predicted"/>
<evidence type="ECO:0000313" key="2">
    <source>
        <dbReference type="Proteomes" id="UP000789920"/>
    </source>
</evidence>
<accession>A0ACA9Q1W8</accession>
<dbReference type="Proteomes" id="UP000789920">
    <property type="component" value="Unassembled WGS sequence"/>
</dbReference>